<dbReference type="GO" id="GO:0046583">
    <property type="term" value="F:monoatomic cation efflux transmembrane transporter activity"/>
    <property type="evidence" value="ECO:0007669"/>
    <property type="project" value="TreeGrafter"/>
</dbReference>
<evidence type="ECO:0000256" key="5">
    <source>
        <dbReference type="SAM" id="Phobius"/>
    </source>
</evidence>
<feature type="transmembrane region" description="Helical" evidence="5">
    <location>
        <begin position="42"/>
        <end position="65"/>
    </location>
</feature>
<protein>
    <submittedName>
        <fullName evidence="6">C4-dicarboxylate ABC transporter</fullName>
    </submittedName>
</protein>
<feature type="transmembrane region" description="Helical" evidence="5">
    <location>
        <begin position="112"/>
        <end position="130"/>
    </location>
</feature>
<dbReference type="EMBL" id="SACM01000004">
    <property type="protein sequence ID" value="RVT83727.1"/>
    <property type="molecule type" value="Genomic_DNA"/>
</dbReference>
<keyword evidence="2 5" id="KW-0812">Transmembrane</keyword>
<sequence length="323" mass="33420">MSGATGQSLRHLGPGHFAMVMGLAGLALAWHRAELLMGPVAASVSTALAALAALLFLALGGASLLRALRHPDAWAEDLKHPVRHAFVAALPISLILLATLAFGLWGASPWVAAAWGLGCAAQAAVTLWVLSRWWRGPAVGHAGLTPVLILPVVGNVLAPLAGVGLGFEAWSAAQFGLGLFLWPMVLALLFQRLVNHGLWPERLLATGFVTVAPPAVVGLGALQFGAPPLLAWMAWGVALGFLLLALTLLPRLKRTGFALPFWAMSFPLAAFAALSLRLQPGTGAVALLALASVVVFGLVLATVRAARAGTLWAPEPVAVIVPG</sequence>
<keyword evidence="4 5" id="KW-0472">Membrane</keyword>
<dbReference type="GO" id="GO:0005886">
    <property type="term" value="C:plasma membrane"/>
    <property type="evidence" value="ECO:0007669"/>
    <property type="project" value="TreeGrafter"/>
</dbReference>
<keyword evidence="3 5" id="KW-1133">Transmembrane helix</keyword>
<evidence type="ECO:0000256" key="3">
    <source>
        <dbReference type="ARBA" id="ARBA00022989"/>
    </source>
</evidence>
<comment type="caution">
    <text evidence="6">The sequence shown here is derived from an EMBL/GenBank/DDBJ whole genome shotgun (WGS) entry which is preliminary data.</text>
</comment>
<evidence type="ECO:0000256" key="1">
    <source>
        <dbReference type="ARBA" id="ARBA00004141"/>
    </source>
</evidence>
<accession>A0A3S2XSP1</accession>
<dbReference type="RefSeq" id="WP_127683691.1">
    <property type="nucleotide sequence ID" value="NZ_SACM01000004.1"/>
</dbReference>
<feature type="transmembrane region" description="Helical" evidence="5">
    <location>
        <begin position="12"/>
        <end position="30"/>
    </location>
</feature>
<evidence type="ECO:0000256" key="2">
    <source>
        <dbReference type="ARBA" id="ARBA00022692"/>
    </source>
</evidence>
<dbReference type="InterPro" id="IPR038665">
    <property type="entry name" value="Voltage-dep_anion_channel_sf"/>
</dbReference>
<dbReference type="AlphaFoldDB" id="A0A3S2XSP1"/>
<name>A0A3S2XSP1_9BURK</name>
<feature type="transmembrane region" description="Helical" evidence="5">
    <location>
        <begin position="202"/>
        <end position="224"/>
    </location>
</feature>
<dbReference type="InterPro" id="IPR052951">
    <property type="entry name" value="Tellurite_res_ion_channel"/>
</dbReference>
<gene>
    <name evidence="6" type="ORF">EOD73_14245</name>
</gene>
<evidence type="ECO:0000256" key="4">
    <source>
        <dbReference type="ARBA" id="ARBA00023136"/>
    </source>
</evidence>
<reference evidence="6 7" key="1">
    <citation type="submission" date="2019-01" db="EMBL/GenBank/DDBJ databases">
        <authorList>
            <person name="Chen W.-M."/>
        </authorList>
    </citation>
    <scope>NUCLEOTIDE SEQUENCE [LARGE SCALE GENOMIC DNA]</scope>
    <source>
        <strain evidence="6 7">CCP-18</strain>
    </source>
</reference>
<comment type="subcellular location">
    <subcellularLocation>
        <location evidence="1">Membrane</location>
        <topology evidence="1">Multi-pass membrane protein</topology>
    </subcellularLocation>
</comment>
<feature type="transmembrane region" description="Helical" evidence="5">
    <location>
        <begin position="85"/>
        <end position="106"/>
    </location>
</feature>
<organism evidence="6 7">
    <name type="scientific">Inhella crocodyli</name>
    <dbReference type="NCBI Taxonomy" id="2499851"/>
    <lineage>
        <taxon>Bacteria</taxon>
        <taxon>Pseudomonadati</taxon>
        <taxon>Pseudomonadota</taxon>
        <taxon>Betaproteobacteria</taxon>
        <taxon>Burkholderiales</taxon>
        <taxon>Sphaerotilaceae</taxon>
        <taxon>Inhella</taxon>
    </lineage>
</organism>
<dbReference type="Gene3D" id="1.50.10.150">
    <property type="entry name" value="Voltage-dependent anion channel"/>
    <property type="match status" value="1"/>
</dbReference>
<dbReference type="PANTHER" id="PTHR37955">
    <property type="entry name" value="TELLURITE RESISTANCE PROTEIN TEHA"/>
    <property type="match status" value="1"/>
</dbReference>
<dbReference type="InterPro" id="IPR004695">
    <property type="entry name" value="SLAC1/Mae1/Ssu1/TehA"/>
</dbReference>
<dbReference type="OrthoDB" id="309023at2"/>
<dbReference type="Proteomes" id="UP000288587">
    <property type="component" value="Unassembled WGS sequence"/>
</dbReference>
<dbReference type="PANTHER" id="PTHR37955:SF1">
    <property type="entry name" value="DEP DOMAIN-CONTAINING PROTEIN"/>
    <property type="match status" value="1"/>
</dbReference>
<evidence type="ECO:0000313" key="6">
    <source>
        <dbReference type="EMBL" id="RVT83727.1"/>
    </source>
</evidence>
<feature type="transmembrane region" description="Helical" evidence="5">
    <location>
        <begin position="142"/>
        <end position="163"/>
    </location>
</feature>
<feature type="transmembrane region" description="Helical" evidence="5">
    <location>
        <begin position="169"/>
        <end position="190"/>
    </location>
</feature>
<feature type="transmembrane region" description="Helical" evidence="5">
    <location>
        <begin position="256"/>
        <end position="278"/>
    </location>
</feature>
<dbReference type="Pfam" id="PF03595">
    <property type="entry name" value="SLAC1"/>
    <property type="match status" value="1"/>
</dbReference>
<evidence type="ECO:0000313" key="7">
    <source>
        <dbReference type="Proteomes" id="UP000288587"/>
    </source>
</evidence>
<feature type="transmembrane region" description="Helical" evidence="5">
    <location>
        <begin position="230"/>
        <end position="249"/>
    </location>
</feature>
<keyword evidence="7" id="KW-1185">Reference proteome</keyword>
<proteinExistence type="predicted"/>
<feature type="transmembrane region" description="Helical" evidence="5">
    <location>
        <begin position="284"/>
        <end position="303"/>
    </location>
</feature>